<keyword evidence="1" id="KW-0732">Signal</keyword>
<protein>
    <submittedName>
        <fullName evidence="2">Uncharacterized protein</fullName>
    </submittedName>
</protein>
<accession>A0A811LQ14</accession>
<gene>
    <name evidence="2" type="ORF">BOKJ2_LOCUS14193</name>
</gene>
<keyword evidence="3" id="KW-1185">Reference proteome</keyword>
<feature type="chain" id="PRO_5036221483" evidence="1">
    <location>
        <begin position="19"/>
        <end position="125"/>
    </location>
</feature>
<reference evidence="2" key="1">
    <citation type="submission" date="2020-09" db="EMBL/GenBank/DDBJ databases">
        <authorList>
            <person name="Kikuchi T."/>
        </authorList>
    </citation>
    <scope>NUCLEOTIDE SEQUENCE</scope>
    <source>
        <strain evidence="2">SH1</strain>
    </source>
</reference>
<proteinExistence type="predicted"/>
<dbReference type="SMART" id="SM00289">
    <property type="entry name" value="WR1"/>
    <property type="match status" value="2"/>
</dbReference>
<dbReference type="EMBL" id="CAJFCW020000006">
    <property type="protein sequence ID" value="CAG9127812.1"/>
    <property type="molecule type" value="Genomic_DNA"/>
</dbReference>
<name>A0A811LQ14_9BILA</name>
<evidence type="ECO:0000313" key="3">
    <source>
        <dbReference type="Proteomes" id="UP000614601"/>
    </source>
</evidence>
<feature type="signal peptide" evidence="1">
    <location>
        <begin position="1"/>
        <end position="18"/>
    </location>
</feature>
<dbReference type="Proteomes" id="UP000614601">
    <property type="component" value="Unassembled WGS sequence"/>
</dbReference>
<dbReference type="EMBL" id="CAJFDH010000006">
    <property type="protein sequence ID" value="CAD5230553.1"/>
    <property type="molecule type" value="Genomic_DNA"/>
</dbReference>
<comment type="caution">
    <text evidence="2">The sequence shown here is derived from an EMBL/GenBank/DDBJ whole genome shotgun (WGS) entry which is preliminary data.</text>
</comment>
<dbReference type="AlphaFoldDB" id="A0A811LQ14"/>
<dbReference type="OrthoDB" id="5773776at2759"/>
<dbReference type="InterPro" id="IPR006150">
    <property type="entry name" value="Cys_repeat_1"/>
</dbReference>
<evidence type="ECO:0000256" key="1">
    <source>
        <dbReference type="SAM" id="SignalP"/>
    </source>
</evidence>
<sequence length="125" mass="13348">MNYLQVLTIVSLSTAIYASECYHAFAERSNQEVCKTSDDCSDSSSDCIFSVSTGKHICCGVKEGATLPSCPSGKQLFQNGRGPASTIICAAPDEEDRCPDGFACAESTTDFEKINGQSNYVCCSE</sequence>
<dbReference type="Proteomes" id="UP000783686">
    <property type="component" value="Unassembled WGS sequence"/>
</dbReference>
<evidence type="ECO:0000313" key="2">
    <source>
        <dbReference type="EMBL" id="CAD5230553.1"/>
    </source>
</evidence>
<organism evidence="2 3">
    <name type="scientific">Bursaphelenchus okinawaensis</name>
    <dbReference type="NCBI Taxonomy" id="465554"/>
    <lineage>
        <taxon>Eukaryota</taxon>
        <taxon>Metazoa</taxon>
        <taxon>Ecdysozoa</taxon>
        <taxon>Nematoda</taxon>
        <taxon>Chromadorea</taxon>
        <taxon>Rhabditida</taxon>
        <taxon>Tylenchina</taxon>
        <taxon>Tylenchomorpha</taxon>
        <taxon>Aphelenchoidea</taxon>
        <taxon>Aphelenchoididae</taxon>
        <taxon>Bursaphelenchus</taxon>
    </lineage>
</organism>